<dbReference type="Proteomes" id="UP001187192">
    <property type="component" value="Unassembled WGS sequence"/>
</dbReference>
<accession>A0AA87ZSP9</accession>
<gene>
    <name evidence="1" type="ORF">TIFTF001_011010</name>
</gene>
<sequence length="82" mass="9160">MDICNRQSEINGKAWSRLRSDSSNSFLASSPPPMPSMLQCWPSPFKSLATTIRSNGFDREAVCQQSLSDHKIHDSTDKISKC</sequence>
<reference evidence="1" key="1">
    <citation type="submission" date="2023-07" db="EMBL/GenBank/DDBJ databases">
        <title>draft genome sequence of fig (Ficus carica).</title>
        <authorList>
            <person name="Takahashi T."/>
            <person name="Nishimura K."/>
        </authorList>
    </citation>
    <scope>NUCLEOTIDE SEQUENCE</scope>
</reference>
<keyword evidence="2" id="KW-1185">Reference proteome</keyword>
<name>A0AA87ZSP9_FICCA</name>
<evidence type="ECO:0000313" key="2">
    <source>
        <dbReference type="Proteomes" id="UP001187192"/>
    </source>
</evidence>
<comment type="caution">
    <text evidence="1">The sequence shown here is derived from an EMBL/GenBank/DDBJ whole genome shotgun (WGS) entry which is preliminary data.</text>
</comment>
<protein>
    <submittedName>
        <fullName evidence="1">Uncharacterized protein</fullName>
    </submittedName>
</protein>
<dbReference type="EMBL" id="BTGU01000013">
    <property type="protein sequence ID" value="GMN41778.1"/>
    <property type="molecule type" value="Genomic_DNA"/>
</dbReference>
<organism evidence="1 2">
    <name type="scientific">Ficus carica</name>
    <name type="common">Common fig</name>
    <dbReference type="NCBI Taxonomy" id="3494"/>
    <lineage>
        <taxon>Eukaryota</taxon>
        <taxon>Viridiplantae</taxon>
        <taxon>Streptophyta</taxon>
        <taxon>Embryophyta</taxon>
        <taxon>Tracheophyta</taxon>
        <taxon>Spermatophyta</taxon>
        <taxon>Magnoliopsida</taxon>
        <taxon>eudicotyledons</taxon>
        <taxon>Gunneridae</taxon>
        <taxon>Pentapetalae</taxon>
        <taxon>rosids</taxon>
        <taxon>fabids</taxon>
        <taxon>Rosales</taxon>
        <taxon>Moraceae</taxon>
        <taxon>Ficeae</taxon>
        <taxon>Ficus</taxon>
    </lineage>
</organism>
<evidence type="ECO:0000313" key="1">
    <source>
        <dbReference type="EMBL" id="GMN41778.1"/>
    </source>
</evidence>
<proteinExistence type="predicted"/>
<dbReference type="AlphaFoldDB" id="A0AA87ZSP9"/>